<keyword evidence="5 8" id="KW-0472">Membrane</keyword>
<feature type="transmembrane region" description="Helical" evidence="8">
    <location>
        <begin position="345"/>
        <end position="372"/>
    </location>
</feature>
<organism evidence="10 11">
    <name type="scientific">Paenibacillus psychroresistens</name>
    <dbReference type="NCBI Taxonomy" id="1778678"/>
    <lineage>
        <taxon>Bacteria</taxon>
        <taxon>Bacillati</taxon>
        <taxon>Bacillota</taxon>
        <taxon>Bacilli</taxon>
        <taxon>Bacillales</taxon>
        <taxon>Paenibacillaceae</taxon>
        <taxon>Paenibacillus</taxon>
    </lineage>
</organism>
<dbReference type="AlphaFoldDB" id="A0A6B8RIX7"/>
<reference evidence="11" key="1">
    <citation type="submission" date="2018-11" db="EMBL/GenBank/DDBJ databases">
        <title>Complete genome sequence of Paenibacillus sp. ML311-T8.</title>
        <authorList>
            <person name="Nam Y.-D."/>
            <person name="Kang J."/>
            <person name="Chung W.-H."/>
            <person name="Park Y.S."/>
        </authorList>
    </citation>
    <scope>NUCLEOTIDE SEQUENCE [LARGE SCALE GENOMIC DNA]</scope>
    <source>
        <strain evidence="11">ML311-T8</strain>
    </source>
</reference>
<evidence type="ECO:0000313" key="11">
    <source>
        <dbReference type="Proteomes" id="UP000426246"/>
    </source>
</evidence>
<evidence type="ECO:0000256" key="1">
    <source>
        <dbReference type="ARBA" id="ARBA00004651"/>
    </source>
</evidence>
<keyword evidence="3 8" id="KW-0812">Transmembrane</keyword>
<evidence type="ECO:0000256" key="8">
    <source>
        <dbReference type="SAM" id="Phobius"/>
    </source>
</evidence>
<feature type="transmembrane region" description="Helical" evidence="8">
    <location>
        <begin position="845"/>
        <end position="867"/>
    </location>
</feature>
<feature type="transmembrane region" description="Helical" evidence="8">
    <location>
        <begin position="900"/>
        <end position="919"/>
    </location>
</feature>
<dbReference type="EMBL" id="CP034235">
    <property type="protein sequence ID" value="QGQ95532.1"/>
    <property type="molecule type" value="Genomic_DNA"/>
</dbReference>
<dbReference type="PANTHER" id="PTHR30572:SF4">
    <property type="entry name" value="ABC TRANSPORTER PERMEASE YTRF"/>
    <property type="match status" value="1"/>
</dbReference>
<dbReference type="GO" id="GO:0022857">
    <property type="term" value="F:transmembrane transporter activity"/>
    <property type="evidence" value="ECO:0007669"/>
    <property type="project" value="TreeGrafter"/>
</dbReference>
<name>A0A6B8RIX7_9BACL</name>
<feature type="transmembrane region" description="Helical" evidence="8">
    <location>
        <begin position="398"/>
        <end position="423"/>
    </location>
</feature>
<evidence type="ECO:0000259" key="9">
    <source>
        <dbReference type="Pfam" id="PF02687"/>
    </source>
</evidence>
<evidence type="ECO:0000256" key="2">
    <source>
        <dbReference type="ARBA" id="ARBA00022475"/>
    </source>
</evidence>
<dbReference type="KEGG" id="ppsc:EHS13_11905"/>
<feature type="transmembrane region" description="Helical" evidence="8">
    <location>
        <begin position="794"/>
        <end position="819"/>
    </location>
</feature>
<evidence type="ECO:0000313" key="10">
    <source>
        <dbReference type="EMBL" id="QGQ95532.1"/>
    </source>
</evidence>
<evidence type="ECO:0000256" key="7">
    <source>
        <dbReference type="SAM" id="MobiDB-lite"/>
    </source>
</evidence>
<evidence type="ECO:0000256" key="3">
    <source>
        <dbReference type="ARBA" id="ARBA00022692"/>
    </source>
</evidence>
<feature type="domain" description="ABC3 transporter permease C-terminal" evidence="9">
    <location>
        <begin position="802"/>
        <end position="921"/>
    </location>
</feature>
<dbReference type="Proteomes" id="UP000426246">
    <property type="component" value="Chromosome"/>
</dbReference>
<keyword evidence="11" id="KW-1185">Reference proteome</keyword>
<dbReference type="RefSeq" id="WP_155700569.1">
    <property type="nucleotide sequence ID" value="NZ_CP034235.1"/>
</dbReference>
<evidence type="ECO:0000256" key="5">
    <source>
        <dbReference type="ARBA" id="ARBA00023136"/>
    </source>
</evidence>
<evidence type="ECO:0000256" key="4">
    <source>
        <dbReference type="ARBA" id="ARBA00022989"/>
    </source>
</evidence>
<feature type="transmembrane region" description="Helical" evidence="8">
    <location>
        <begin position="444"/>
        <end position="461"/>
    </location>
</feature>
<feature type="region of interest" description="Disordered" evidence="7">
    <location>
        <begin position="115"/>
        <end position="137"/>
    </location>
</feature>
<feature type="domain" description="ABC3 transporter permease C-terminal" evidence="9">
    <location>
        <begin position="309"/>
        <end position="421"/>
    </location>
</feature>
<proteinExistence type="inferred from homology"/>
<evidence type="ECO:0000256" key="6">
    <source>
        <dbReference type="ARBA" id="ARBA00038076"/>
    </source>
</evidence>
<feature type="transmembrane region" description="Helical" evidence="8">
    <location>
        <begin position="481"/>
        <end position="510"/>
    </location>
</feature>
<keyword evidence="2" id="KW-1003">Cell membrane</keyword>
<dbReference type="InterPro" id="IPR003838">
    <property type="entry name" value="ABC3_permease_C"/>
</dbReference>
<comment type="subcellular location">
    <subcellularLocation>
        <location evidence="1">Cell membrane</location>
        <topology evidence="1">Multi-pass membrane protein</topology>
    </subcellularLocation>
</comment>
<comment type="similarity">
    <text evidence="6">Belongs to the ABC-4 integral membrane protein family.</text>
</comment>
<dbReference type="OrthoDB" id="51951at2"/>
<dbReference type="PANTHER" id="PTHR30572">
    <property type="entry name" value="MEMBRANE COMPONENT OF TRANSPORTER-RELATED"/>
    <property type="match status" value="1"/>
</dbReference>
<feature type="transmembrane region" description="Helical" evidence="8">
    <location>
        <begin position="298"/>
        <end position="318"/>
    </location>
</feature>
<sequence>MQMLRFLYRKMWNNRWLTFSSFIGLLVAVAFTTSIPMYADGSLKRVIAKTLEEKSDGYPAGSLQIRYQAASGEITDPKELTAVDTYISQTVPSQIDFPYLTYVHAMSLRNSQLISEKSNNNPSSKRRQMSVGTQSGLKEQVEMTQGRMFTETNSSDILEAVVSEDALARNELRIGDIYSYSAASVNGNKIWKVKIVGAFKPKQAASSYWSQGTDSLANSLIVSETAFSNRLQAEKILLSISNWYYAFDLRELQASNLSPLKNALNRLDIQLFQKLKNTKVDISFAQLLNEFSRQNTQLQALLFTLAAPMLAMVFYFIVMSAKQSLERQRNDIAVLRSRGGSTKQIIWIFLLESLWLGGISLALGLPIGYFMAKCIGASNGFLSFVGRESIPVDVSLDALAYGGAAVIIAIISSVIPAVIFAGASIVGFKQKLARADQKPFWQRWFLDVFLLLAVSYGWYAFNQKQLMSFRTGLTTDQLQIQTLLFFIPALAVFALGLICLRMFPWVLYLIQRLGSKIMPLSLHLTLLQLSRSATAYFPIMLLLILTLGMGVYHSAAARTIDLNAVDKLHYQYGTDVIAQAVWDGYSEEDGSTSGAGSESENPIIYTEPSFETFRNLPGVEAAARVLQTTAEVYVSGKSVGRGSVMGIDNLDFSKVAWFRRDLTPAHPFAYLKLLGAYEQAALVSTAFAEAHQLKEGDLITVSMQQKNVELVVVGIIPYWPSEYPDKMPFFITNLSYLYDQMPLIPYDVWLKMKPDAKVTPLVEALSAKQIQLSSVRDVRNELITEKQHPSKGGVYGILSLGFLVSVLISLIGYVLYWYFNLSRRVVQFGILRATGLSRRQMTGMLLLEQIFTAGLSIALGIGIGKLIGRLFLPFLQSADGSGKQVPPFRIVFAAKDTNQLYAVVAVMMLTGAVLLLNHIRKLRVHQAIKLGEER</sequence>
<dbReference type="InterPro" id="IPR050250">
    <property type="entry name" value="Macrolide_Exporter_MacB"/>
</dbReference>
<dbReference type="GO" id="GO:0005886">
    <property type="term" value="C:plasma membrane"/>
    <property type="evidence" value="ECO:0007669"/>
    <property type="project" value="UniProtKB-SubCell"/>
</dbReference>
<feature type="transmembrane region" description="Helical" evidence="8">
    <location>
        <begin position="531"/>
        <end position="552"/>
    </location>
</feature>
<dbReference type="Pfam" id="PF02687">
    <property type="entry name" value="FtsX"/>
    <property type="match status" value="2"/>
</dbReference>
<accession>A0A6B8RIX7</accession>
<keyword evidence="4 8" id="KW-1133">Transmembrane helix</keyword>
<protein>
    <submittedName>
        <fullName evidence="10">FtsX-like permease family protein</fullName>
    </submittedName>
</protein>
<gene>
    <name evidence="10" type="ORF">EHS13_11905</name>
</gene>